<evidence type="ECO:0000313" key="5">
    <source>
        <dbReference type="Proteomes" id="UP000504630"/>
    </source>
</evidence>
<protein>
    <recommendedName>
        <fullName evidence="2">S100P-binding protein</fullName>
    </recommendedName>
</protein>
<keyword evidence="5" id="KW-1185">Reference proteome</keyword>
<reference evidence="6" key="1">
    <citation type="submission" date="2025-08" db="UniProtKB">
        <authorList>
            <consortium name="RefSeq"/>
        </authorList>
    </citation>
    <scope>IDENTIFICATION</scope>
</reference>
<dbReference type="GO" id="GO:0048306">
    <property type="term" value="F:calcium-dependent protein binding"/>
    <property type="evidence" value="ECO:0007669"/>
    <property type="project" value="InterPro"/>
</dbReference>
<dbReference type="Pfam" id="PF15427">
    <property type="entry name" value="S100PBPR"/>
    <property type="match status" value="1"/>
</dbReference>
<dbReference type="RefSeq" id="XP_029316821.1">
    <property type="nucleotide sequence ID" value="XM_029460961.1"/>
</dbReference>
<keyword evidence="3" id="KW-0539">Nucleus</keyword>
<evidence type="ECO:0000256" key="2">
    <source>
        <dbReference type="ARBA" id="ARBA00020595"/>
    </source>
</evidence>
<dbReference type="InterPro" id="IPR026097">
    <property type="entry name" value="S100PBP"/>
</dbReference>
<feature type="region of interest" description="Disordered" evidence="4">
    <location>
        <begin position="371"/>
        <end position="397"/>
    </location>
</feature>
<evidence type="ECO:0000256" key="3">
    <source>
        <dbReference type="ARBA" id="ARBA00023242"/>
    </source>
</evidence>
<gene>
    <name evidence="6" type="primary">kop</name>
</gene>
<evidence type="ECO:0000256" key="4">
    <source>
        <dbReference type="SAM" id="MobiDB-lite"/>
    </source>
</evidence>
<name>A0A6J2S2I0_COTGO</name>
<dbReference type="KEGG" id="cgob:115027564"/>
<accession>A0A6J2S2I0</accession>
<dbReference type="GO" id="GO:0005634">
    <property type="term" value="C:nucleus"/>
    <property type="evidence" value="ECO:0007669"/>
    <property type="project" value="UniProtKB-SubCell"/>
</dbReference>
<dbReference type="PANTHER" id="PTHR14455:SF0">
    <property type="entry name" value="S100P-BINDING PROTEIN"/>
    <property type="match status" value="1"/>
</dbReference>
<dbReference type="PANTHER" id="PTHR14455">
    <property type="entry name" value="ASKOPOS"/>
    <property type="match status" value="1"/>
</dbReference>
<dbReference type="GeneID" id="115027564"/>
<dbReference type="Proteomes" id="UP000504630">
    <property type="component" value="Chromosome 22"/>
</dbReference>
<dbReference type="InParanoid" id="A0A6J2S2I0"/>
<dbReference type="AlphaFoldDB" id="A0A6J2S2I0"/>
<proteinExistence type="predicted"/>
<dbReference type="CTD" id="493632"/>
<evidence type="ECO:0000256" key="1">
    <source>
        <dbReference type="ARBA" id="ARBA00004123"/>
    </source>
</evidence>
<organism evidence="5 6">
    <name type="scientific">Cottoperca gobio</name>
    <name type="common">Frogmouth</name>
    <name type="synonym">Aphritis gobio</name>
    <dbReference type="NCBI Taxonomy" id="56716"/>
    <lineage>
        <taxon>Eukaryota</taxon>
        <taxon>Metazoa</taxon>
        <taxon>Chordata</taxon>
        <taxon>Craniata</taxon>
        <taxon>Vertebrata</taxon>
        <taxon>Euteleostomi</taxon>
        <taxon>Actinopterygii</taxon>
        <taxon>Neopterygii</taxon>
        <taxon>Teleostei</taxon>
        <taxon>Neoteleostei</taxon>
        <taxon>Acanthomorphata</taxon>
        <taxon>Eupercaria</taxon>
        <taxon>Perciformes</taxon>
        <taxon>Notothenioidei</taxon>
        <taxon>Bovichtidae</taxon>
        <taxon>Cottoperca</taxon>
    </lineage>
</organism>
<dbReference type="OrthoDB" id="8945510at2759"/>
<feature type="compositionally biased region" description="Polar residues" evidence="4">
    <location>
        <begin position="371"/>
        <end position="380"/>
    </location>
</feature>
<evidence type="ECO:0000313" key="6">
    <source>
        <dbReference type="RefSeq" id="XP_029316821.1"/>
    </source>
</evidence>
<comment type="subcellular location">
    <subcellularLocation>
        <location evidence="1">Nucleus</location>
    </subcellularLocation>
</comment>
<sequence length="514" mass="57004">MDKKKTNTISNGLHTAKHLKPLSIYSRMITCEQNSYLHLQKESLNHFLNLKIEVVKNSLKRKLEDCSPDDGYETPAKKACIPKDLSPDLGYFSPPARESSGSSFAFTLPAFLNETQDISSESVSSQLQLENVKCGSSTEPGVDNGTVPHSLRCEKVLLNAPAFDCDVDDILSVNPLGKLVSCENKPVLNPTVAHGQELERGDGQVDEGREELESNVKDEVYFSMAYIEDLKMGKNPSQSVYSQLPQDTSIPLLGEVEVSQKCHPECISEPGCHEQAALSRRHVSFPVCDSGPIVSGPVLASDNCPVETLEDDVEEAWNIGSPILESSVFQTTLLEEESTLDTSYETSLPLQVQVKSVVVALNQLMSTKTAAPTLAKQTAKPSKPSPDKNRGSVSAKCVSSARSQRPVIYDREVDWQREKRLYVHSVTSHMKEHPGANKDVMSELMTLMTHVADQTPGTDGTQWQHPSDLTRRNYQRRFGNETPKMTLHEWQSKNGTTQKRFAKVPKIFERSSFP</sequence>